<evidence type="ECO:0000313" key="3">
    <source>
        <dbReference type="Proteomes" id="UP001172457"/>
    </source>
</evidence>
<proteinExistence type="predicted"/>
<accession>A0AA38W307</accession>
<dbReference type="AlphaFoldDB" id="A0AA38W307"/>
<organism evidence="2 3">
    <name type="scientific">Centaurea solstitialis</name>
    <name type="common">yellow star-thistle</name>
    <dbReference type="NCBI Taxonomy" id="347529"/>
    <lineage>
        <taxon>Eukaryota</taxon>
        <taxon>Viridiplantae</taxon>
        <taxon>Streptophyta</taxon>
        <taxon>Embryophyta</taxon>
        <taxon>Tracheophyta</taxon>
        <taxon>Spermatophyta</taxon>
        <taxon>Magnoliopsida</taxon>
        <taxon>eudicotyledons</taxon>
        <taxon>Gunneridae</taxon>
        <taxon>Pentapetalae</taxon>
        <taxon>asterids</taxon>
        <taxon>campanulids</taxon>
        <taxon>Asterales</taxon>
        <taxon>Asteraceae</taxon>
        <taxon>Carduoideae</taxon>
        <taxon>Cardueae</taxon>
        <taxon>Centaureinae</taxon>
        <taxon>Centaurea</taxon>
    </lineage>
</organism>
<gene>
    <name evidence="2" type="ORF">OSB04_029558</name>
</gene>
<sequence>MVATRKHLSYSLVYRLLKLTLVLLVAAATVERFFSTLKHVKSNLRNKIDGDDVRDGAKEDREAVRDDLVNEDAEPKGDGVKTDERSGEPELGAKMEQKE</sequence>
<evidence type="ECO:0000256" key="1">
    <source>
        <dbReference type="SAM" id="MobiDB-lite"/>
    </source>
</evidence>
<feature type="region of interest" description="Disordered" evidence="1">
    <location>
        <begin position="48"/>
        <end position="99"/>
    </location>
</feature>
<dbReference type="EMBL" id="JARYMX010000008">
    <property type="protein sequence ID" value="KAJ9536825.1"/>
    <property type="molecule type" value="Genomic_DNA"/>
</dbReference>
<reference evidence="2" key="1">
    <citation type="submission" date="2023-03" db="EMBL/GenBank/DDBJ databases">
        <title>Chromosome-scale reference genome and RAD-based genetic map of yellow starthistle (Centaurea solstitialis) reveal putative structural variation and QTLs associated with invader traits.</title>
        <authorList>
            <person name="Reatini B."/>
            <person name="Cang F.A."/>
            <person name="Jiang Q."/>
            <person name="Mckibben M.T.W."/>
            <person name="Barker M.S."/>
            <person name="Rieseberg L.H."/>
            <person name="Dlugosch K.M."/>
        </authorList>
    </citation>
    <scope>NUCLEOTIDE SEQUENCE</scope>
    <source>
        <strain evidence="2">CAN-66</strain>
        <tissue evidence="2">Leaf</tissue>
    </source>
</reference>
<dbReference type="InterPro" id="IPR055298">
    <property type="entry name" value="AtLOH3-like"/>
</dbReference>
<dbReference type="PANTHER" id="PTHR11697">
    <property type="entry name" value="GENERAL TRANSCRIPTION FACTOR 2-RELATED ZINC FINGER PROTEIN"/>
    <property type="match status" value="1"/>
</dbReference>
<evidence type="ECO:0000313" key="2">
    <source>
        <dbReference type="EMBL" id="KAJ9536825.1"/>
    </source>
</evidence>
<evidence type="ECO:0008006" key="4">
    <source>
        <dbReference type="Google" id="ProtNLM"/>
    </source>
</evidence>
<comment type="caution">
    <text evidence="2">The sequence shown here is derived from an EMBL/GenBank/DDBJ whole genome shotgun (WGS) entry which is preliminary data.</text>
</comment>
<dbReference type="Proteomes" id="UP001172457">
    <property type="component" value="Chromosome 8"/>
</dbReference>
<keyword evidence="3" id="KW-1185">Reference proteome</keyword>
<protein>
    <recommendedName>
        <fullName evidence="4">HAT C-terminal dimerisation domain-containing protein</fullName>
    </recommendedName>
</protein>
<dbReference type="PANTHER" id="PTHR11697:SF230">
    <property type="entry name" value="ZINC FINGER, MYM DOMAIN CONTAINING 1"/>
    <property type="match status" value="1"/>
</dbReference>
<name>A0AA38W307_9ASTR</name>